<keyword evidence="4" id="KW-0328">Glycosyltransferase</keyword>
<dbReference type="GO" id="GO:0046872">
    <property type="term" value="F:metal ion binding"/>
    <property type="evidence" value="ECO:0007669"/>
    <property type="project" value="UniProtKB-KW"/>
</dbReference>
<proteinExistence type="inferred from homology"/>
<dbReference type="SUPFAM" id="SSF53448">
    <property type="entry name" value="Nucleotide-diphospho-sugar transferases"/>
    <property type="match status" value="1"/>
</dbReference>
<dbReference type="EMBL" id="NARP01000017">
    <property type="protein sequence ID" value="OTP99415.1"/>
    <property type="molecule type" value="Genomic_DNA"/>
</dbReference>
<keyword evidence="7" id="KW-0460">Magnesium</keyword>
<dbReference type="Pfam" id="PF08437">
    <property type="entry name" value="Glyco_transf_8C"/>
    <property type="match status" value="1"/>
</dbReference>
<keyword evidence="5" id="KW-0808">Transferase</keyword>
<dbReference type="EMBL" id="NART01000081">
    <property type="protein sequence ID" value="OTQ08505.1"/>
    <property type="molecule type" value="Genomic_DNA"/>
</dbReference>
<comment type="pathway">
    <text evidence="2">Bacterial outer membrane biogenesis; LPS core biosynthesis.</text>
</comment>
<evidence type="ECO:0000313" key="13">
    <source>
        <dbReference type="Proteomes" id="UP000194977"/>
    </source>
</evidence>
<evidence type="ECO:0000313" key="10">
    <source>
        <dbReference type="EMBL" id="OTP99415.1"/>
    </source>
</evidence>
<evidence type="ECO:0000313" key="12">
    <source>
        <dbReference type="Proteomes" id="UP000194800"/>
    </source>
</evidence>
<dbReference type="GO" id="GO:0008918">
    <property type="term" value="F:lipopolysaccharide 3-alpha-galactosyltransferase activity"/>
    <property type="evidence" value="ECO:0007669"/>
    <property type="project" value="InterPro"/>
</dbReference>
<dbReference type="InterPro" id="IPR029044">
    <property type="entry name" value="Nucleotide-diphossugar_trans"/>
</dbReference>
<dbReference type="InterPro" id="IPR002495">
    <property type="entry name" value="Glyco_trans_8"/>
</dbReference>
<dbReference type="Pfam" id="PF01501">
    <property type="entry name" value="Glyco_transf_8"/>
    <property type="match status" value="1"/>
</dbReference>
<gene>
    <name evidence="11" type="ORF">B6C91_12160</name>
    <name evidence="10" type="ORF">B6D08_07740</name>
</gene>
<reference evidence="12 13" key="1">
    <citation type="submission" date="2017-03" db="EMBL/GenBank/DDBJ databases">
        <title>Comparative genomics of honeybee gut symbionts reveal geographically distinct and subgroup specific antibiotic resistance.</title>
        <authorList>
            <person name="Ludvigsen J."/>
            <person name="Porcellato D."/>
            <person name="Labee-Lund T.M."/>
            <person name="Amdam G.V."/>
            <person name="Rudi K."/>
        </authorList>
    </citation>
    <scope>NUCLEOTIDE SEQUENCE [LARGE SCALE GENOMIC DNA]</scope>
    <source>
        <strain evidence="10 13">A-7-12</strain>
        <strain evidence="11 12">A-9-12</strain>
    </source>
</reference>
<evidence type="ECO:0000259" key="9">
    <source>
        <dbReference type="Pfam" id="PF08437"/>
    </source>
</evidence>
<organism evidence="10 13">
    <name type="scientific">Gilliamella apicola</name>
    <dbReference type="NCBI Taxonomy" id="1196095"/>
    <lineage>
        <taxon>Bacteria</taxon>
        <taxon>Pseudomonadati</taxon>
        <taxon>Pseudomonadota</taxon>
        <taxon>Gammaproteobacteria</taxon>
        <taxon>Orbales</taxon>
        <taxon>Orbaceae</taxon>
        <taxon>Gilliamella</taxon>
    </lineage>
</organism>
<comment type="cofactor">
    <cofactor evidence="1">
        <name>Mg(2+)</name>
        <dbReference type="ChEBI" id="CHEBI:18420"/>
    </cofactor>
</comment>
<dbReference type="Proteomes" id="UP000194800">
    <property type="component" value="Unassembled WGS sequence"/>
</dbReference>
<keyword evidence="12" id="KW-1185">Reference proteome</keyword>
<evidence type="ECO:0000256" key="7">
    <source>
        <dbReference type="ARBA" id="ARBA00022842"/>
    </source>
</evidence>
<protein>
    <recommendedName>
        <fullName evidence="9">Glycosyl transferase family 8 C-terminal domain-containing protein</fullName>
    </recommendedName>
</protein>
<evidence type="ECO:0000256" key="6">
    <source>
        <dbReference type="ARBA" id="ARBA00022723"/>
    </source>
</evidence>
<keyword evidence="8" id="KW-0448">Lipopolysaccharide biosynthesis</keyword>
<accession>A0A242NHW0</accession>
<evidence type="ECO:0000256" key="3">
    <source>
        <dbReference type="ARBA" id="ARBA00006351"/>
    </source>
</evidence>
<comment type="caution">
    <text evidence="10">The sequence shown here is derived from an EMBL/GenBank/DDBJ whole genome shotgun (WGS) entry which is preliminary data.</text>
</comment>
<evidence type="ECO:0000256" key="1">
    <source>
        <dbReference type="ARBA" id="ARBA00001946"/>
    </source>
</evidence>
<dbReference type="OrthoDB" id="9807549at2"/>
<dbReference type="PANTHER" id="PTHR13778:SF47">
    <property type="entry name" value="LIPOPOLYSACCHARIDE 1,3-GALACTOSYLTRANSFERASE"/>
    <property type="match status" value="1"/>
</dbReference>
<comment type="similarity">
    <text evidence="3">Belongs to the glycosyltransferase 8 family.</text>
</comment>
<evidence type="ECO:0000256" key="4">
    <source>
        <dbReference type="ARBA" id="ARBA00022676"/>
    </source>
</evidence>
<dbReference type="AlphaFoldDB" id="A0A242NHW0"/>
<dbReference type="InterPro" id="IPR050748">
    <property type="entry name" value="Glycosyltrans_8_dom-fam"/>
</dbReference>
<evidence type="ECO:0000313" key="11">
    <source>
        <dbReference type="EMBL" id="OTQ08505.1"/>
    </source>
</evidence>
<evidence type="ECO:0000256" key="5">
    <source>
        <dbReference type="ARBA" id="ARBA00022679"/>
    </source>
</evidence>
<dbReference type="CDD" id="cd04194">
    <property type="entry name" value="GT8_A4GalT_like"/>
    <property type="match status" value="1"/>
</dbReference>
<dbReference type="InterPro" id="IPR013645">
    <property type="entry name" value="Glyco_transf_8N"/>
</dbReference>
<dbReference type="RefSeq" id="WP_086301012.1">
    <property type="nucleotide sequence ID" value="NZ_MZNE01000028.1"/>
</dbReference>
<dbReference type="Gene3D" id="3.90.550.10">
    <property type="entry name" value="Spore Coat Polysaccharide Biosynthesis Protein SpsA, Chain A"/>
    <property type="match status" value="1"/>
</dbReference>
<keyword evidence="6" id="KW-0479">Metal-binding</keyword>
<dbReference type="PANTHER" id="PTHR13778">
    <property type="entry name" value="GLYCOSYLTRANSFERASE 8 DOMAIN-CONTAINING PROTEIN"/>
    <property type="match status" value="1"/>
</dbReference>
<sequence>MIEVDNFITQKNELLSCGFACKQNVLHILLCFDDNYALSAGVDIISVIENNKRHQLHFHLFTHNLSEANRKNIAKIKSDNSSITEYVINDQFSVDQKNTEQFPIAACMRLIAPEILKDITAKLLYIDSDTLCINSFDFINEINLDDAIVAAVADEQYMQDSQCSKYDIVMGTYFNSGVMLINIPLWCQENITTKTLTLLNSGEKYQYPDQDVLNIVVGEKRIILEKQYNNLLALSINGNEDSNVPENTTLIHYITKNKPWHQPYRSKLFDFYLDKSPWKNDPLPLYSRKKTSSIRAYSRLMFKQKNYLSGIKHYCIYLKTKFIN</sequence>
<name>A0A242NHW0_9GAMM</name>
<dbReference type="Proteomes" id="UP000194977">
    <property type="component" value="Unassembled WGS sequence"/>
</dbReference>
<evidence type="ECO:0000256" key="2">
    <source>
        <dbReference type="ARBA" id="ARBA00004713"/>
    </source>
</evidence>
<evidence type="ECO:0000256" key="8">
    <source>
        <dbReference type="ARBA" id="ARBA00022985"/>
    </source>
</evidence>
<feature type="domain" description="Glycosyl transferase family 8 C-terminal" evidence="9">
    <location>
        <begin position="267"/>
        <end position="321"/>
    </location>
</feature>